<feature type="domain" description="PhoD-like phosphatase metallophosphatase" evidence="2">
    <location>
        <begin position="236"/>
        <end position="368"/>
    </location>
</feature>
<keyword evidence="1" id="KW-0472">Membrane</keyword>
<feature type="transmembrane region" description="Helical" evidence="1">
    <location>
        <begin position="410"/>
        <end position="432"/>
    </location>
</feature>
<dbReference type="PANTHER" id="PTHR33987:SF1">
    <property type="entry name" value="CALCINEURIN-LIKE METALLO-PHOSPHOESTERASE SUPERFAMILY PROTEIN"/>
    <property type="match status" value="1"/>
</dbReference>
<dbReference type="Pfam" id="PF09423">
    <property type="entry name" value="PhoD"/>
    <property type="match status" value="1"/>
</dbReference>
<dbReference type="InParanoid" id="Q4N0G5"/>
<dbReference type="Gene3D" id="3.60.21.70">
    <property type="entry name" value="PhoD-like phosphatase"/>
    <property type="match status" value="1"/>
</dbReference>
<evidence type="ECO:0000256" key="1">
    <source>
        <dbReference type="SAM" id="Phobius"/>
    </source>
</evidence>
<dbReference type="GeneID" id="3500116"/>
<dbReference type="PANTHER" id="PTHR33987">
    <property type="entry name" value="CALCINEURIN-LIKE METALLO-PHOSPHOESTERASE SUPERFAMILY PROTEIN"/>
    <property type="match status" value="1"/>
</dbReference>
<dbReference type="AlphaFoldDB" id="Q4N0G5"/>
<dbReference type="FunCoup" id="Q4N0G5">
    <property type="interactions" value="25"/>
</dbReference>
<keyword evidence="1" id="KW-0812">Transmembrane</keyword>
<name>Q4N0G5_THEPA</name>
<dbReference type="eggNOG" id="ENOG502QTGZ">
    <property type="taxonomic scope" value="Eukaryota"/>
</dbReference>
<dbReference type="RefSeq" id="XP_763197.1">
    <property type="nucleotide sequence ID" value="XM_758104.1"/>
</dbReference>
<dbReference type="CDD" id="cd07389">
    <property type="entry name" value="MPP_PhoD"/>
    <property type="match status" value="1"/>
</dbReference>
<dbReference type="STRING" id="5875.Q4N0G5"/>
<comment type="caution">
    <text evidence="3">The sequence shown here is derived from an EMBL/GenBank/DDBJ whole genome shotgun (WGS) entry which is preliminary data.</text>
</comment>
<reference evidence="3 4" key="1">
    <citation type="journal article" date="2005" name="Science">
        <title>Genome sequence of Theileria parva, a bovine pathogen that transforms lymphocytes.</title>
        <authorList>
            <person name="Gardner M.J."/>
            <person name="Bishop R."/>
            <person name="Shah T."/>
            <person name="de Villiers E.P."/>
            <person name="Carlton J.M."/>
            <person name="Hall N."/>
            <person name="Ren Q."/>
            <person name="Paulsen I.T."/>
            <person name="Pain A."/>
            <person name="Berriman M."/>
            <person name="Wilson R.J.M."/>
            <person name="Sato S."/>
            <person name="Ralph S.A."/>
            <person name="Mann D.J."/>
            <person name="Xiong Z."/>
            <person name="Shallom S.J."/>
            <person name="Weidman J."/>
            <person name="Jiang L."/>
            <person name="Lynn J."/>
            <person name="Weaver B."/>
            <person name="Shoaibi A."/>
            <person name="Domingo A.R."/>
            <person name="Wasawo D."/>
            <person name="Crabtree J."/>
            <person name="Wortman J.R."/>
            <person name="Haas B."/>
            <person name="Angiuoli S.V."/>
            <person name="Creasy T.H."/>
            <person name="Lu C."/>
            <person name="Suh B."/>
            <person name="Silva J.C."/>
            <person name="Utterback T.R."/>
            <person name="Feldblyum T.V."/>
            <person name="Pertea M."/>
            <person name="Allen J."/>
            <person name="Nierman W.C."/>
            <person name="Taracha E.L.N."/>
            <person name="Salzberg S.L."/>
            <person name="White O.R."/>
            <person name="Fitzhugh H.A."/>
            <person name="Morzaria S."/>
            <person name="Venter J.C."/>
            <person name="Fraser C.M."/>
            <person name="Nene V."/>
        </authorList>
    </citation>
    <scope>NUCLEOTIDE SEQUENCE [LARGE SCALE GENOMIC DNA]</scope>
    <source>
        <strain evidence="3 4">Muguga</strain>
    </source>
</reference>
<keyword evidence="1" id="KW-1133">Transmembrane helix</keyword>
<evidence type="ECO:0000313" key="4">
    <source>
        <dbReference type="Proteomes" id="UP000001949"/>
    </source>
</evidence>
<dbReference type="EMBL" id="AAGK01000005">
    <property type="protein sequence ID" value="EAN30914.1"/>
    <property type="molecule type" value="Genomic_DNA"/>
</dbReference>
<sequence length="444" mass="52762">MIRTEMAICTLVLIHIYTTLFITTAETFTKSDYEQKYNTKLEKLNADEVLHEPLKKFAYGSCQRTYPQLRDIYNTILKYDPDIFFFTGDNFYTEMSCCDETCIERGYLKMANFPPFQEFKKKIRKFDGVYDDHDYGINDGDATFKFKDFSQKIILDFFEKPEDHYRRKRKGVYFSMSYIDPENPKNHVKIIGLDLRYHRGCMYNCICELCGLTYVQSRLIMIRRLFNYMFGIGCKHDADALGEEQWKWLESQLVDSEATSHIIVSSFQVFTYRPMGESWGHFPNSKKRLLDLLEATKPKKPIFLSGDVHFAELFEKHGLVEFTSSSLTHSVLPYNIYANILVYPFYLRVKNYTYRYNNFGAIDFNYNHEDEGEKCLTYRSRNENLYDYVKEPDSVFVNHQLIKCLTKAELFVRILLYSPLFVTPLLPFYFLFRMLLRFKKVKSK</sequence>
<accession>Q4N0G5</accession>
<dbReference type="OMA" id="EHGFETW"/>
<protein>
    <recommendedName>
        <fullName evidence="2">PhoD-like phosphatase metallophosphatase domain-containing protein</fullName>
    </recommendedName>
</protein>
<gene>
    <name evidence="3" type="ordered locus">TP03_0179</name>
</gene>
<evidence type="ECO:0000313" key="3">
    <source>
        <dbReference type="EMBL" id="EAN30914.1"/>
    </source>
</evidence>
<dbReference type="InterPro" id="IPR018946">
    <property type="entry name" value="PhoD-like_MPP"/>
</dbReference>
<dbReference type="VEuPathDB" id="PiroplasmaDB:TpMuguga_03g00179"/>
<dbReference type="InterPro" id="IPR029052">
    <property type="entry name" value="Metallo-depent_PP-like"/>
</dbReference>
<keyword evidence="4" id="KW-1185">Reference proteome</keyword>
<dbReference type="Proteomes" id="UP000001949">
    <property type="component" value="Unassembled WGS sequence"/>
</dbReference>
<dbReference type="InterPro" id="IPR038607">
    <property type="entry name" value="PhoD-like_sf"/>
</dbReference>
<dbReference type="KEGG" id="tpv:TP03_0179"/>
<dbReference type="SUPFAM" id="SSF56300">
    <property type="entry name" value="Metallo-dependent phosphatases"/>
    <property type="match status" value="1"/>
</dbReference>
<organism evidence="3 4">
    <name type="scientific">Theileria parva</name>
    <name type="common">East coast fever infection agent</name>
    <dbReference type="NCBI Taxonomy" id="5875"/>
    <lineage>
        <taxon>Eukaryota</taxon>
        <taxon>Sar</taxon>
        <taxon>Alveolata</taxon>
        <taxon>Apicomplexa</taxon>
        <taxon>Aconoidasida</taxon>
        <taxon>Piroplasmida</taxon>
        <taxon>Theileriidae</taxon>
        <taxon>Theileria</taxon>
    </lineage>
</organism>
<proteinExistence type="predicted"/>
<evidence type="ECO:0000259" key="2">
    <source>
        <dbReference type="Pfam" id="PF09423"/>
    </source>
</evidence>